<reference evidence="2 3" key="2">
    <citation type="journal article" date="2021" name="Int. J. Syst. Evol. Microbiol.">
        <title>Isolation and Polyphasic Characterization of Desulfuromonas versatilis sp. Nov., an Electrogenic Bacteria Capable of Versatile Metabolism Isolated from a Graphene Oxide-Reducing Enrichment Culture.</title>
        <authorList>
            <person name="Xie L."/>
            <person name="Yoshida N."/>
            <person name="Ishii S."/>
            <person name="Meng L."/>
        </authorList>
    </citation>
    <scope>NUCLEOTIDE SEQUENCE [LARGE SCALE GENOMIC DNA]</scope>
    <source>
        <strain evidence="2 3">NIT-T3</strain>
    </source>
</reference>
<sequence>MFSIIPRRKTVAAVLNTLLLLLLPALAHAEWLAEPRVGGHFKTLNLLLEAPPADLGSSGELSSNRLRLDFAGTLPGSVKGEFSVEDILLYTDPPSLAPLPGDSPNRRLDLEKDWNRGGRFAHQLFVDRLNLRAHLAGLDWTLGRQAVGFGRISLFSPLDIIAPFPPDALDTEVRPGVDALRASRYFGMTGQAGAIAVFGQGSDDNSYLATLEGGPTGVDLLGIAGVLRERTMGGVGLATQLFGMGLKGELAWFEGRDPDRPGGDLHDDFAIAGLEADYRFDNGLILFTQYLHNGAGAGDPAAYPEALASAAVQEGLSFLLGRHYLLVAPSYQLHPLATVSGLLIWNLEDDSFLLRPLLDLSLSDNLALQLFWNLTHGAKPRQVFGLPIPRSEFGSASDSGGVFLKYFF</sequence>
<evidence type="ECO:0000313" key="3">
    <source>
        <dbReference type="Proteomes" id="UP001319827"/>
    </source>
</evidence>
<reference evidence="2 3" key="1">
    <citation type="journal article" date="2016" name="C (Basel)">
        <title>Selective Growth of and Electricity Production by Marine Exoelectrogenic Bacteria in Self-Aggregated Hydrogel of Microbially Reduced Graphene Oxide.</title>
        <authorList>
            <person name="Yoshida N."/>
            <person name="Goto Y."/>
            <person name="Miyata Y."/>
        </authorList>
    </citation>
    <scope>NUCLEOTIDE SEQUENCE [LARGE SCALE GENOMIC DNA]</scope>
    <source>
        <strain evidence="2 3">NIT-T3</strain>
    </source>
</reference>
<feature type="signal peptide" evidence="1">
    <location>
        <begin position="1"/>
        <end position="29"/>
    </location>
</feature>
<accession>A0ABN6E0J5</accession>
<dbReference type="EMBL" id="AP024355">
    <property type="protein sequence ID" value="BCR05878.1"/>
    <property type="molecule type" value="Genomic_DNA"/>
</dbReference>
<dbReference type="SUPFAM" id="SSF56935">
    <property type="entry name" value="Porins"/>
    <property type="match status" value="1"/>
</dbReference>
<evidence type="ECO:0000256" key="1">
    <source>
        <dbReference type="SAM" id="SignalP"/>
    </source>
</evidence>
<keyword evidence="1" id="KW-0732">Signal</keyword>
<keyword evidence="3" id="KW-1185">Reference proteome</keyword>
<name>A0ABN6E0J5_9BACT</name>
<feature type="chain" id="PRO_5045391279" description="Alginate export domain-containing protein" evidence="1">
    <location>
        <begin position="30"/>
        <end position="408"/>
    </location>
</feature>
<dbReference type="Proteomes" id="UP001319827">
    <property type="component" value="Chromosome"/>
</dbReference>
<evidence type="ECO:0008006" key="4">
    <source>
        <dbReference type="Google" id="ProtNLM"/>
    </source>
</evidence>
<proteinExistence type="predicted"/>
<organism evidence="2 3">
    <name type="scientific">Desulfuromonas versatilis</name>
    <dbReference type="NCBI Taxonomy" id="2802975"/>
    <lineage>
        <taxon>Bacteria</taxon>
        <taxon>Pseudomonadati</taxon>
        <taxon>Thermodesulfobacteriota</taxon>
        <taxon>Desulfuromonadia</taxon>
        <taxon>Desulfuromonadales</taxon>
        <taxon>Desulfuromonadaceae</taxon>
        <taxon>Desulfuromonas</taxon>
    </lineage>
</organism>
<gene>
    <name evidence="2" type="ORF">DESUT3_29470</name>
</gene>
<protein>
    <recommendedName>
        <fullName evidence="4">Alginate export domain-containing protein</fullName>
    </recommendedName>
</protein>
<evidence type="ECO:0000313" key="2">
    <source>
        <dbReference type="EMBL" id="BCR05878.1"/>
    </source>
</evidence>